<keyword evidence="1" id="KW-0687">Ribonucleoprotein</keyword>
<accession>A0A6B0UZ41</accession>
<organism evidence="1">
    <name type="scientific">Ixodes ricinus</name>
    <name type="common">Common tick</name>
    <name type="synonym">Acarus ricinus</name>
    <dbReference type="NCBI Taxonomy" id="34613"/>
    <lineage>
        <taxon>Eukaryota</taxon>
        <taxon>Metazoa</taxon>
        <taxon>Ecdysozoa</taxon>
        <taxon>Arthropoda</taxon>
        <taxon>Chelicerata</taxon>
        <taxon>Arachnida</taxon>
        <taxon>Acari</taxon>
        <taxon>Parasitiformes</taxon>
        <taxon>Ixodida</taxon>
        <taxon>Ixodoidea</taxon>
        <taxon>Ixodidae</taxon>
        <taxon>Ixodinae</taxon>
        <taxon>Ixodes</taxon>
    </lineage>
</organism>
<sequence length="164" mass="18288">MLSSVASEAPTRWSFLIRWISLRISMVPLEILVGICSAWKKDVFSGPRPVFWAGIMTSSGASAPARAGALTLFSMIFSRTSPRSSLVKTKPTLPLMWGRSFSRAGLLSRCPRMALRIMVFLPMRRTAWLRSETRIVCICLEPTLSTPTMKHLGYSSSSCTSRRK</sequence>
<dbReference type="EMBL" id="GIFC01012375">
    <property type="protein sequence ID" value="MXU94458.1"/>
    <property type="molecule type" value="Transcribed_RNA"/>
</dbReference>
<protein>
    <submittedName>
        <fullName evidence="1">Putative 60s acidic ribosomal protein p0</fullName>
    </submittedName>
</protein>
<reference evidence="1" key="1">
    <citation type="submission" date="2019-12" db="EMBL/GenBank/DDBJ databases">
        <title>An insight into the sialome of adult female Ixodes ricinus ticks feeding for 6 days.</title>
        <authorList>
            <person name="Perner J."/>
            <person name="Ribeiro J.M.C."/>
        </authorList>
    </citation>
    <scope>NUCLEOTIDE SEQUENCE</scope>
    <source>
        <strain evidence="1">Semi-engorged</strain>
        <tissue evidence="1">Salivary glands</tissue>
    </source>
</reference>
<evidence type="ECO:0000313" key="1">
    <source>
        <dbReference type="EMBL" id="MXU94458.1"/>
    </source>
</evidence>
<proteinExistence type="predicted"/>
<dbReference type="GO" id="GO:0005840">
    <property type="term" value="C:ribosome"/>
    <property type="evidence" value="ECO:0007669"/>
    <property type="project" value="UniProtKB-KW"/>
</dbReference>
<dbReference type="AlphaFoldDB" id="A0A6B0UZ41"/>
<keyword evidence="1" id="KW-0689">Ribosomal protein</keyword>
<name>A0A6B0UZ41_IXORI</name>